<keyword evidence="4" id="KW-1185">Reference proteome</keyword>
<dbReference type="EMBL" id="QXFM01000114">
    <property type="protein sequence ID" value="RIV82971.1"/>
    <property type="molecule type" value="Genomic_DNA"/>
</dbReference>
<dbReference type="OrthoDB" id="9815229at2"/>
<dbReference type="AlphaFoldDB" id="A0A3A1P6K7"/>
<gene>
    <name evidence="3" type="ORF">D2V17_14310</name>
</gene>
<proteinExistence type="predicted"/>
<evidence type="ECO:0000313" key="4">
    <source>
        <dbReference type="Proteomes" id="UP000265366"/>
    </source>
</evidence>
<dbReference type="Proteomes" id="UP000265366">
    <property type="component" value="Unassembled WGS sequence"/>
</dbReference>
<name>A0A3A1P6K7_9SPHN</name>
<dbReference type="InterPro" id="IPR018537">
    <property type="entry name" value="Peptidoglycan-bd_3"/>
</dbReference>
<dbReference type="Pfam" id="PF05838">
    <property type="entry name" value="Glyco_hydro_108"/>
    <property type="match status" value="1"/>
</dbReference>
<feature type="domain" description="Peptidoglycan binding" evidence="2">
    <location>
        <begin position="128"/>
        <end position="210"/>
    </location>
</feature>
<sequence>MAASKISIQDLVERGYSRRFVNAYVDLLGVEGEFVDDPVDRGGATKYGISLRFLKSAGKIDLDGDGFADFDLDFDGDIDAQDIRKLTVLDAAELYERCFWKVLRCENMPRPIGEMMFDQGVNGGNVAARKLLQRALNKVVAEHHFRQTPLVVDGVVGFRTQRYLDGFIARGLLADIVKAYRQAAADRYVAIVRRDARQQRFLKGWLRRAEQLGRHAEG</sequence>
<dbReference type="InterPro" id="IPR008565">
    <property type="entry name" value="TtsA-like_GH18_dom"/>
</dbReference>
<accession>A0A3A1P6K7</accession>
<dbReference type="SUPFAM" id="SSF53955">
    <property type="entry name" value="Lysozyme-like"/>
    <property type="match status" value="1"/>
</dbReference>
<reference evidence="3 4" key="1">
    <citation type="submission" date="2018-08" db="EMBL/GenBank/DDBJ databases">
        <title>Erythrobacter zhengii sp.nov., a bacterium isolated from deep-sea sediment.</title>
        <authorList>
            <person name="Fang C."/>
            <person name="Wu Y.-H."/>
            <person name="Sun C."/>
            <person name="Wang H."/>
            <person name="Cheng H."/>
            <person name="Meng F.-X."/>
            <person name="Wang C.-S."/>
            <person name="Xu X.-W."/>
        </authorList>
    </citation>
    <scope>NUCLEOTIDE SEQUENCE [LARGE SCALE GENOMIC DNA]</scope>
    <source>
        <strain evidence="3 4">CCTCC AB 2015396</strain>
    </source>
</reference>
<dbReference type="RefSeq" id="WP_119593482.1">
    <property type="nucleotide sequence ID" value="NZ_QXFM01000114.1"/>
</dbReference>
<protein>
    <submittedName>
        <fullName evidence="3">Uncharacterized protein</fullName>
    </submittedName>
</protein>
<dbReference type="Gene3D" id="1.20.141.10">
    <property type="entry name" value="Chitosanase, subunit A, domain 1"/>
    <property type="match status" value="1"/>
</dbReference>
<dbReference type="InterPro" id="IPR023346">
    <property type="entry name" value="Lysozyme-like_dom_sf"/>
</dbReference>
<organism evidence="3 4">
    <name type="scientific">Aurantiacibacter xanthus</name>
    <dbReference type="NCBI Taxonomy" id="1784712"/>
    <lineage>
        <taxon>Bacteria</taxon>
        <taxon>Pseudomonadati</taxon>
        <taxon>Pseudomonadota</taxon>
        <taxon>Alphaproteobacteria</taxon>
        <taxon>Sphingomonadales</taxon>
        <taxon>Erythrobacteraceae</taxon>
        <taxon>Aurantiacibacter</taxon>
    </lineage>
</organism>
<comment type="caution">
    <text evidence="3">The sequence shown here is derived from an EMBL/GenBank/DDBJ whole genome shotgun (WGS) entry which is preliminary data.</text>
</comment>
<evidence type="ECO:0000259" key="1">
    <source>
        <dbReference type="Pfam" id="PF05838"/>
    </source>
</evidence>
<evidence type="ECO:0000259" key="2">
    <source>
        <dbReference type="Pfam" id="PF09374"/>
    </source>
</evidence>
<dbReference type="Pfam" id="PF09374">
    <property type="entry name" value="PG_binding_3"/>
    <property type="match status" value="1"/>
</dbReference>
<feature type="domain" description="TtsA-like Glycoside hydrolase family 108" evidence="1">
    <location>
        <begin position="27"/>
        <end position="124"/>
    </location>
</feature>
<evidence type="ECO:0000313" key="3">
    <source>
        <dbReference type="EMBL" id="RIV82971.1"/>
    </source>
</evidence>